<dbReference type="EMBL" id="FN596259">
    <property type="protein sequence ID" value="CCB58830.1"/>
    <property type="molecule type" value="Genomic_DNA"/>
</dbReference>
<keyword evidence="7" id="KW-0560">Oxidoreductase</keyword>
<dbReference type="GO" id="GO:0048046">
    <property type="term" value="C:apoplast"/>
    <property type="evidence" value="ECO:0007669"/>
    <property type="project" value="UniProtKB-SubCell"/>
</dbReference>
<keyword evidence="9" id="KW-0439">Lignin degradation</keyword>
<evidence type="ECO:0000256" key="2">
    <source>
        <dbReference type="ARBA" id="ARBA00004271"/>
    </source>
</evidence>
<evidence type="ECO:0000256" key="1">
    <source>
        <dbReference type="ARBA" id="ARBA00000349"/>
    </source>
</evidence>
<evidence type="ECO:0000256" key="3">
    <source>
        <dbReference type="ARBA" id="ARBA00012297"/>
    </source>
</evidence>
<keyword evidence="4" id="KW-0052">Apoplast</keyword>
<protein>
    <recommendedName>
        <fullName evidence="3">laccase</fullName>
        <ecNumber evidence="3">1.10.3.2</ecNumber>
    </recommendedName>
</protein>
<reference evidence="12" key="1">
    <citation type="journal article" date="2007" name="Nature">
        <title>The grapevine genome sequence suggests ancestral hexaploidization in major angiosperm phyla.</title>
        <authorList>
            <consortium name="The French-Italian Public Consortium for Grapevine Genome Characterization."/>
            <person name="Jaillon O."/>
            <person name="Aury J.-M."/>
            <person name="Noel B."/>
            <person name="Policriti A."/>
            <person name="Clepet C."/>
            <person name="Casagrande A."/>
            <person name="Choisne N."/>
            <person name="Aubourg S."/>
            <person name="Vitulo N."/>
            <person name="Jubin C."/>
            <person name="Vezzi A."/>
            <person name="Legeai F."/>
            <person name="Hugueney P."/>
            <person name="Dasilva C."/>
            <person name="Horner D."/>
            <person name="Mica E."/>
            <person name="Jublot D."/>
            <person name="Poulain J."/>
            <person name="Bruyere C."/>
            <person name="Billault A."/>
            <person name="Segurens B."/>
            <person name="Gouyvenoux M."/>
            <person name="Ugarte E."/>
            <person name="Cattonaro F."/>
            <person name="Anthouard V."/>
            <person name="Vico V."/>
            <person name="Del Fabbro C."/>
            <person name="Alaux M."/>
            <person name="Di Gaspero G."/>
            <person name="Dumas V."/>
            <person name="Felice N."/>
            <person name="Paillard S."/>
            <person name="Juman I."/>
            <person name="Moroldo M."/>
            <person name="Scalabrin S."/>
            <person name="Canaguier A."/>
            <person name="Le Clainche I."/>
            <person name="Malacrida G."/>
            <person name="Durand E."/>
            <person name="Pesole G."/>
            <person name="Laucou V."/>
            <person name="Chatelet P."/>
            <person name="Merdinoglu D."/>
            <person name="Delledonne M."/>
            <person name="Pezzotti M."/>
            <person name="Lecharny A."/>
            <person name="Scarpelli C."/>
            <person name="Artiguenave F."/>
            <person name="Pe M.E."/>
            <person name="Valle G."/>
            <person name="Morgante M."/>
            <person name="Caboche M."/>
            <person name="Adam-Blondon A.-F."/>
            <person name="Weissenbach J."/>
            <person name="Quetier F."/>
            <person name="Wincker P."/>
        </authorList>
    </citation>
    <scope>NUCLEOTIDE SEQUENCE [LARGE SCALE GENOMIC DNA]</scope>
    <source>
        <strain evidence="12">cv. Pinot noir / PN40024</strain>
    </source>
</reference>
<dbReference type="SMR" id="F6HVW7"/>
<dbReference type="GO" id="GO:0046274">
    <property type="term" value="P:lignin catabolic process"/>
    <property type="evidence" value="ECO:0007669"/>
    <property type="project" value="UniProtKB-KW"/>
</dbReference>
<comment type="catalytic activity">
    <reaction evidence="1">
        <text>4 hydroquinone + O2 = 4 benzosemiquinone + 2 H2O</text>
        <dbReference type="Rhea" id="RHEA:11276"/>
        <dbReference type="ChEBI" id="CHEBI:15377"/>
        <dbReference type="ChEBI" id="CHEBI:15379"/>
        <dbReference type="ChEBI" id="CHEBI:17594"/>
        <dbReference type="ChEBI" id="CHEBI:17977"/>
        <dbReference type="EC" id="1.10.3.2"/>
    </reaction>
</comment>
<organism evidence="11 12">
    <name type="scientific">Vitis vinifera</name>
    <name type="common">Grape</name>
    <dbReference type="NCBI Taxonomy" id="29760"/>
    <lineage>
        <taxon>Eukaryota</taxon>
        <taxon>Viridiplantae</taxon>
        <taxon>Streptophyta</taxon>
        <taxon>Embryophyta</taxon>
        <taxon>Tracheophyta</taxon>
        <taxon>Spermatophyta</taxon>
        <taxon>Magnoliopsida</taxon>
        <taxon>eudicotyledons</taxon>
        <taxon>Gunneridae</taxon>
        <taxon>Pentapetalae</taxon>
        <taxon>rosids</taxon>
        <taxon>Vitales</taxon>
        <taxon>Vitaceae</taxon>
        <taxon>Viteae</taxon>
        <taxon>Vitis</taxon>
    </lineage>
</organism>
<evidence type="ECO:0000313" key="12">
    <source>
        <dbReference type="Proteomes" id="UP000009183"/>
    </source>
</evidence>
<dbReference type="InterPro" id="IPR001117">
    <property type="entry name" value="Cu-oxidase_2nd"/>
</dbReference>
<dbReference type="eggNOG" id="KOG1263">
    <property type="taxonomic scope" value="Eukaryota"/>
</dbReference>
<evidence type="ECO:0000256" key="9">
    <source>
        <dbReference type="ARBA" id="ARBA00023185"/>
    </source>
</evidence>
<dbReference type="PaxDb" id="29760-VIT_18s0164g00090.t01"/>
<dbReference type="PANTHER" id="PTHR11709">
    <property type="entry name" value="MULTI-COPPER OXIDASE"/>
    <property type="match status" value="1"/>
</dbReference>
<dbReference type="GO" id="GO:0052716">
    <property type="term" value="F:hydroquinone:oxygen oxidoreductase activity"/>
    <property type="evidence" value="ECO:0007669"/>
    <property type="project" value="UniProtKB-EC"/>
</dbReference>
<dbReference type="EC" id="1.10.3.2" evidence="3"/>
<dbReference type="InParanoid" id="F6HVW7"/>
<evidence type="ECO:0000256" key="4">
    <source>
        <dbReference type="ARBA" id="ARBA00022523"/>
    </source>
</evidence>
<comment type="subcellular location">
    <subcellularLocation>
        <location evidence="2">Secreted</location>
        <location evidence="2">Extracellular space</location>
        <location evidence="2">Apoplast</location>
    </subcellularLocation>
</comment>
<proteinExistence type="predicted"/>
<dbReference type="Proteomes" id="UP000009183">
    <property type="component" value="Chromosome 18"/>
</dbReference>
<sequence>MEMINTSLRSGGDPKTADAFTINGQPGDLYNCSKEGTFRMTVDHGRTYLLRIINSIMNDEMFFMVAHHNLIVVGIHGPYIKPIRTSYIMIIPGQTMDVLIKANQSPSQYYMASRAYAGVVYGNTTTTAILQYSGNYTAPSTLLFPNLPNFTDIDSATNFTERLARTIQ</sequence>
<dbReference type="InterPro" id="IPR034285">
    <property type="entry name" value="CuRO_2_LCC"/>
</dbReference>
<dbReference type="HOGENOM" id="CLU_110476_0_0_1"/>
<dbReference type="InterPro" id="IPR045087">
    <property type="entry name" value="Cu-oxidase_fam"/>
</dbReference>
<feature type="domain" description="Plastocyanin-like" evidence="10">
    <location>
        <begin position="5"/>
        <end position="135"/>
    </location>
</feature>
<gene>
    <name evidence="11" type="ordered locus">VIT_18s0164g00090</name>
</gene>
<dbReference type="PANTHER" id="PTHR11709:SF410">
    <property type="entry name" value="LACCASE"/>
    <property type="match status" value="1"/>
</dbReference>
<name>F6HVW7_VITVI</name>
<evidence type="ECO:0000313" key="11">
    <source>
        <dbReference type="EMBL" id="CCB58830.1"/>
    </source>
</evidence>
<dbReference type="AlphaFoldDB" id="F6HVW7"/>
<evidence type="ECO:0000256" key="5">
    <source>
        <dbReference type="ARBA" id="ARBA00022525"/>
    </source>
</evidence>
<keyword evidence="12" id="KW-1185">Reference proteome</keyword>
<dbReference type="CDD" id="cd13875">
    <property type="entry name" value="CuRO_2_LCC_plant"/>
    <property type="match status" value="1"/>
</dbReference>
<dbReference type="STRING" id="29760.F6HVW7"/>
<dbReference type="Pfam" id="PF00394">
    <property type="entry name" value="Cu-oxidase"/>
    <property type="match status" value="1"/>
</dbReference>
<dbReference type="InterPro" id="IPR008972">
    <property type="entry name" value="Cupredoxin"/>
</dbReference>
<accession>F6HVW7</accession>
<evidence type="ECO:0000259" key="10">
    <source>
        <dbReference type="Pfam" id="PF00394"/>
    </source>
</evidence>
<keyword evidence="5" id="KW-0964">Secreted</keyword>
<evidence type="ECO:0000256" key="6">
    <source>
        <dbReference type="ARBA" id="ARBA00022737"/>
    </source>
</evidence>
<keyword evidence="8" id="KW-0186">Copper</keyword>
<keyword evidence="6" id="KW-0677">Repeat</keyword>
<evidence type="ECO:0000256" key="8">
    <source>
        <dbReference type="ARBA" id="ARBA00023008"/>
    </source>
</evidence>
<dbReference type="Gene3D" id="2.60.40.420">
    <property type="entry name" value="Cupredoxins - blue copper proteins"/>
    <property type="match status" value="1"/>
</dbReference>
<dbReference type="SUPFAM" id="SSF49503">
    <property type="entry name" value="Cupredoxins"/>
    <property type="match status" value="1"/>
</dbReference>
<evidence type="ECO:0000256" key="7">
    <source>
        <dbReference type="ARBA" id="ARBA00023002"/>
    </source>
</evidence>